<evidence type="ECO:0000256" key="2">
    <source>
        <dbReference type="ARBA" id="ARBA00022747"/>
    </source>
</evidence>
<dbReference type="AlphaFoldDB" id="A0A1I5GP23"/>
<feature type="domain" description="Type I restriction modification DNA specificity" evidence="5">
    <location>
        <begin position="5"/>
        <end position="152"/>
    </location>
</feature>
<evidence type="ECO:0000256" key="4">
    <source>
        <dbReference type="SAM" id="Coils"/>
    </source>
</evidence>
<dbReference type="PANTHER" id="PTHR30408">
    <property type="entry name" value="TYPE-1 RESTRICTION ENZYME ECOKI SPECIFICITY PROTEIN"/>
    <property type="match status" value="1"/>
</dbReference>
<protein>
    <submittedName>
        <fullName evidence="6">Type I restriction enzyme, S subunit</fullName>
    </submittedName>
</protein>
<comment type="similarity">
    <text evidence="1">Belongs to the type-I restriction system S methylase family.</text>
</comment>
<keyword evidence="4" id="KW-0175">Coiled coil</keyword>
<keyword evidence="2" id="KW-0680">Restriction system</keyword>
<dbReference type="InterPro" id="IPR000055">
    <property type="entry name" value="Restrct_endonuc_typeI_TRD"/>
</dbReference>
<proteinExistence type="inferred from homology"/>
<sequence length="405" mass="44102">MSDQDWFKGALGDIATLEYGAALPATARSGDDFPVFGSNGEVGRHNAALVEGPGIVVGRKGTVGAIAWSPTDFWPIDTTYYVQAPPHIDMRWLYWAMSELGLQHLDSSTGVPGLNRNDAYELPIRVPSLSGQHRVASVLDALENQIRLTETAASKLRSTFVGLLCHLLSRGARSDSGELGSSVMELGHESITLPRRWTIEPISQLLGSVDPAMRSGPFGSALLKHELVASGVPLLGIDNVHVDRFVADFKRFVTPAKAAELSRYRVRPADVMITIMGTVGRSCLVPENIGLALSSKHVWTLTFDGSRYRPYLASMQLNHAPWARAHLRRDEQGGIMSAIRSDTLKTLMLPTPPIDEQIEIETILREAESKISKQEQALKKLRALKAGLADDLLTGRVSVPAEVAS</sequence>
<dbReference type="EMBL" id="FOUY01000049">
    <property type="protein sequence ID" value="SFO37687.1"/>
    <property type="molecule type" value="Genomic_DNA"/>
</dbReference>
<reference evidence="6 7" key="1">
    <citation type="submission" date="2016-10" db="EMBL/GenBank/DDBJ databases">
        <authorList>
            <person name="de Groot N.N."/>
        </authorList>
    </citation>
    <scope>NUCLEOTIDE SEQUENCE [LARGE SCALE GENOMIC DNA]</scope>
    <source>
        <strain evidence="6 7">CGMCC 4.1877</strain>
    </source>
</reference>
<dbReference type="GO" id="GO:0009307">
    <property type="term" value="P:DNA restriction-modification system"/>
    <property type="evidence" value="ECO:0007669"/>
    <property type="project" value="UniProtKB-KW"/>
</dbReference>
<evidence type="ECO:0000256" key="1">
    <source>
        <dbReference type="ARBA" id="ARBA00010923"/>
    </source>
</evidence>
<dbReference type="GO" id="GO:0003677">
    <property type="term" value="F:DNA binding"/>
    <property type="evidence" value="ECO:0007669"/>
    <property type="project" value="UniProtKB-KW"/>
</dbReference>
<evidence type="ECO:0000256" key="3">
    <source>
        <dbReference type="ARBA" id="ARBA00023125"/>
    </source>
</evidence>
<keyword evidence="3" id="KW-0238">DNA-binding</keyword>
<evidence type="ECO:0000313" key="6">
    <source>
        <dbReference type="EMBL" id="SFO37687.1"/>
    </source>
</evidence>
<dbReference type="PANTHER" id="PTHR30408:SF12">
    <property type="entry name" value="TYPE I RESTRICTION ENZYME MJAVIII SPECIFICITY SUBUNIT"/>
    <property type="match status" value="1"/>
</dbReference>
<organism evidence="6 7">
    <name type="scientific">Pseudonocardia ammonioxydans</name>
    <dbReference type="NCBI Taxonomy" id="260086"/>
    <lineage>
        <taxon>Bacteria</taxon>
        <taxon>Bacillati</taxon>
        <taxon>Actinomycetota</taxon>
        <taxon>Actinomycetes</taxon>
        <taxon>Pseudonocardiales</taxon>
        <taxon>Pseudonocardiaceae</taxon>
        <taxon>Pseudonocardia</taxon>
    </lineage>
</organism>
<keyword evidence="7" id="KW-1185">Reference proteome</keyword>
<gene>
    <name evidence="6" type="ORF">SAMN05216207_10497</name>
</gene>
<dbReference type="InterPro" id="IPR044946">
    <property type="entry name" value="Restrct_endonuc_typeI_TRD_sf"/>
</dbReference>
<feature type="coiled-coil region" evidence="4">
    <location>
        <begin position="364"/>
        <end position="391"/>
    </location>
</feature>
<dbReference type="STRING" id="260086.SAMN05216207_10497"/>
<dbReference type="OrthoDB" id="9798929at2"/>
<dbReference type="Proteomes" id="UP000199614">
    <property type="component" value="Unassembled WGS sequence"/>
</dbReference>
<evidence type="ECO:0000313" key="7">
    <source>
        <dbReference type="Proteomes" id="UP000199614"/>
    </source>
</evidence>
<name>A0A1I5GP23_PSUAM</name>
<dbReference type="Pfam" id="PF01420">
    <property type="entry name" value="Methylase_S"/>
    <property type="match status" value="1"/>
</dbReference>
<evidence type="ECO:0000259" key="5">
    <source>
        <dbReference type="Pfam" id="PF01420"/>
    </source>
</evidence>
<dbReference type="InterPro" id="IPR052021">
    <property type="entry name" value="Type-I_RS_S_subunit"/>
</dbReference>
<dbReference type="Gene3D" id="3.90.220.20">
    <property type="entry name" value="DNA methylase specificity domains"/>
    <property type="match status" value="2"/>
</dbReference>
<dbReference type="SUPFAM" id="SSF116734">
    <property type="entry name" value="DNA methylase specificity domain"/>
    <property type="match status" value="2"/>
</dbReference>
<dbReference type="CDD" id="cd17267">
    <property type="entry name" value="RMtype1_S_EcoAO83I-TRD1-CR1_like"/>
    <property type="match status" value="1"/>
</dbReference>
<dbReference type="Gene3D" id="1.10.287.1120">
    <property type="entry name" value="Bipartite methylase S protein"/>
    <property type="match status" value="1"/>
</dbReference>
<accession>A0A1I5GP23</accession>